<name>A0ABW1V279_9BACL</name>
<proteinExistence type="inferred from homology"/>
<dbReference type="Pfam" id="PF25198">
    <property type="entry name" value="Spore_GerAC_N"/>
    <property type="match status" value="1"/>
</dbReference>
<dbReference type="InterPro" id="IPR046953">
    <property type="entry name" value="Spore_GerAC-like_C"/>
</dbReference>
<comment type="caution">
    <text evidence="10">The sequence shown here is derived from an EMBL/GenBank/DDBJ whole genome shotgun (WGS) entry which is preliminary data.</text>
</comment>
<evidence type="ECO:0000313" key="10">
    <source>
        <dbReference type="EMBL" id="MFC6331862.1"/>
    </source>
</evidence>
<comment type="subcellular location">
    <subcellularLocation>
        <location evidence="1">Membrane</location>
        <topology evidence="1">Lipid-anchor</topology>
    </subcellularLocation>
</comment>
<evidence type="ECO:0000256" key="4">
    <source>
        <dbReference type="ARBA" id="ARBA00022729"/>
    </source>
</evidence>
<evidence type="ECO:0000256" key="5">
    <source>
        <dbReference type="ARBA" id="ARBA00023136"/>
    </source>
</evidence>
<keyword evidence="11" id="KW-1185">Reference proteome</keyword>
<sequence length="394" mass="44386">MSKPIFATLLILGILMLSGCWSSKEIEERSVFVGIAVDLAKETKAETRLEEQGGITAVQPLITATIQFVPLKSVSGPQQDEDNGMKKYLNVSETGDSVFEIIRQYSARRDRAVIGHHLKVFIISQALAEQIEVGKVLDFMLRDNDIRPSCFVFLSRSDADEALNSSQPDEIPSFSLRDMVRNKFRNNQIMNEVTFTNIDQYLYSRQSFILQNIAAYDGESEFAGAGIIKGSTGKWIGNLSQDEVGSISWIQGNSSGGLLKSKNDRNETIIYEIKTSKSKITPKVEGEHITFHVDISSEGRLTENWDREIDASSIVFLKEAEDIFEETLENMLQGLIQKLQNEFQVDVAGFGRRLSITHPKVWKKVKEDWDEVFSRSTVDFTVKLKITDYGSSKE</sequence>
<feature type="domain" description="Spore germination GerAC-like C-terminal" evidence="8">
    <location>
        <begin position="224"/>
        <end position="390"/>
    </location>
</feature>
<evidence type="ECO:0000259" key="9">
    <source>
        <dbReference type="Pfam" id="PF25198"/>
    </source>
</evidence>
<dbReference type="PANTHER" id="PTHR35789:SF1">
    <property type="entry name" value="SPORE GERMINATION PROTEIN B3"/>
    <property type="match status" value="1"/>
</dbReference>
<evidence type="ECO:0000256" key="2">
    <source>
        <dbReference type="ARBA" id="ARBA00007886"/>
    </source>
</evidence>
<protein>
    <submittedName>
        <fullName evidence="10">Ger(X)C family spore germination protein</fullName>
    </submittedName>
</protein>
<keyword evidence="6" id="KW-0564">Palmitate</keyword>
<reference evidence="11" key="1">
    <citation type="journal article" date="2019" name="Int. J. Syst. Evol. Microbiol.">
        <title>The Global Catalogue of Microorganisms (GCM) 10K type strain sequencing project: providing services to taxonomists for standard genome sequencing and annotation.</title>
        <authorList>
            <consortium name="The Broad Institute Genomics Platform"/>
            <consortium name="The Broad Institute Genome Sequencing Center for Infectious Disease"/>
            <person name="Wu L."/>
            <person name="Ma J."/>
        </authorList>
    </citation>
    <scope>NUCLEOTIDE SEQUENCE [LARGE SCALE GENOMIC DNA]</scope>
    <source>
        <strain evidence="11">PCU 280</strain>
    </source>
</reference>
<evidence type="ECO:0000256" key="3">
    <source>
        <dbReference type="ARBA" id="ARBA00022544"/>
    </source>
</evidence>
<comment type="similarity">
    <text evidence="2">Belongs to the GerABKC lipoprotein family.</text>
</comment>
<evidence type="ECO:0000256" key="1">
    <source>
        <dbReference type="ARBA" id="ARBA00004635"/>
    </source>
</evidence>
<dbReference type="Pfam" id="PF05504">
    <property type="entry name" value="Spore_GerAC"/>
    <property type="match status" value="1"/>
</dbReference>
<keyword evidence="5" id="KW-0472">Membrane</keyword>
<evidence type="ECO:0000313" key="11">
    <source>
        <dbReference type="Proteomes" id="UP001596233"/>
    </source>
</evidence>
<keyword evidence="4" id="KW-0732">Signal</keyword>
<keyword evidence="3" id="KW-0309">Germination</keyword>
<keyword evidence="7" id="KW-0449">Lipoprotein</keyword>
<feature type="domain" description="Spore germination protein N-terminal" evidence="9">
    <location>
        <begin position="23"/>
        <end position="213"/>
    </location>
</feature>
<accession>A0ABW1V279</accession>
<dbReference type="InterPro" id="IPR038501">
    <property type="entry name" value="Spore_GerAC_C_sf"/>
</dbReference>
<dbReference type="Gene3D" id="3.30.300.210">
    <property type="entry name" value="Nutrient germinant receptor protein C, domain 3"/>
    <property type="match status" value="1"/>
</dbReference>
<dbReference type="InterPro" id="IPR057336">
    <property type="entry name" value="GerAC_N"/>
</dbReference>
<gene>
    <name evidence="10" type="ORF">ACFP56_04440</name>
</gene>
<dbReference type="PANTHER" id="PTHR35789">
    <property type="entry name" value="SPORE GERMINATION PROTEIN B3"/>
    <property type="match status" value="1"/>
</dbReference>
<dbReference type="NCBIfam" id="TIGR02887">
    <property type="entry name" value="spore_ger_x_C"/>
    <property type="match status" value="1"/>
</dbReference>
<evidence type="ECO:0000259" key="8">
    <source>
        <dbReference type="Pfam" id="PF05504"/>
    </source>
</evidence>
<dbReference type="Proteomes" id="UP001596233">
    <property type="component" value="Unassembled WGS sequence"/>
</dbReference>
<evidence type="ECO:0000256" key="6">
    <source>
        <dbReference type="ARBA" id="ARBA00023139"/>
    </source>
</evidence>
<dbReference type="EMBL" id="JBHSTE010000001">
    <property type="protein sequence ID" value="MFC6331862.1"/>
    <property type="molecule type" value="Genomic_DNA"/>
</dbReference>
<dbReference type="InterPro" id="IPR008844">
    <property type="entry name" value="Spore_GerAC-like"/>
</dbReference>
<dbReference type="RefSeq" id="WP_379231531.1">
    <property type="nucleotide sequence ID" value="NZ_JBHSTE010000001.1"/>
</dbReference>
<dbReference type="PROSITE" id="PS51257">
    <property type="entry name" value="PROKAR_LIPOPROTEIN"/>
    <property type="match status" value="1"/>
</dbReference>
<organism evidence="10 11">
    <name type="scientific">Paenibacillus septentrionalis</name>
    <dbReference type="NCBI Taxonomy" id="429342"/>
    <lineage>
        <taxon>Bacteria</taxon>
        <taxon>Bacillati</taxon>
        <taxon>Bacillota</taxon>
        <taxon>Bacilli</taxon>
        <taxon>Bacillales</taxon>
        <taxon>Paenibacillaceae</taxon>
        <taxon>Paenibacillus</taxon>
    </lineage>
</organism>
<evidence type="ECO:0000256" key="7">
    <source>
        <dbReference type="ARBA" id="ARBA00023288"/>
    </source>
</evidence>